<evidence type="ECO:0000256" key="7">
    <source>
        <dbReference type="ARBA" id="ARBA00023027"/>
    </source>
</evidence>
<dbReference type="GO" id="GO:0006012">
    <property type="term" value="P:galactose metabolic process"/>
    <property type="evidence" value="ECO:0007669"/>
    <property type="project" value="UniProtKB-KW"/>
</dbReference>
<evidence type="ECO:0000256" key="5">
    <source>
        <dbReference type="ARBA" id="ARBA00013189"/>
    </source>
</evidence>
<proteinExistence type="inferred from homology"/>
<keyword evidence="7" id="KW-0520">NAD</keyword>
<evidence type="ECO:0000256" key="1">
    <source>
        <dbReference type="ARBA" id="ARBA00000083"/>
    </source>
</evidence>
<comment type="caution">
    <text evidence="13">The sequence shown here is derived from an EMBL/GenBank/DDBJ whole genome shotgun (WGS) entry which is preliminary data.</text>
</comment>
<comment type="pathway">
    <text evidence="3">Carbohydrate metabolism; galactose metabolism.</text>
</comment>
<evidence type="ECO:0000256" key="2">
    <source>
        <dbReference type="ARBA" id="ARBA00001911"/>
    </source>
</evidence>
<evidence type="ECO:0000256" key="6">
    <source>
        <dbReference type="ARBA" id="ARBA00018569"/>
    </source>
</evidence>
<evidence type="ECO:0000256" key="8">
    <source>
        <dbReference type="ARBA" id="ARBA00023144"/>
    </source>
</evidence>
<dbReference type="GO" id="GO:0003978">
    <property type="term" value="F:UDP-glucose 4-epimerase activity"/>
    <property type="evidence" value="ECO:0007669"/>
    <property type="project" value="UniProtKB-EC"/>
</dbReference>
<feature type="domain" description="NAD-dependent epimerase/dehydratase" evidence="12">
    <location>
        <begin position="4"/>
        <end position="207"/>
    </location>
</feature>
<dbReference type="PANTHER" id="PTHR43725">
    <property type="entry name" value="UDP-GLUCOSE 4-EPIMERASE"/>
    <property type="match status" value="1"/>
</dbReference>
<sequence>MLKVLIIGGTGNISSSVSRLAVEKGYSLTILNRGKRETIEGAEHIYADVSDENSLREAVKGRHWDVVADFIAFNAEDAKRDIETFSGKTDQFIFISSSSCYSKRLPISSPITESMPLSNPYSPYAQNKIAAERTFMKAFDEEGFPVTIVRPSHTYATRLIVPIGDGGEYTLIDRIRKGLPLVSPGDGTSLWTVTHSDDFAKGFVGLFSLTKAIGNAYHITSDETLTWDGIYMEMGKAIGVEPKIIHAPSEIIAREDPGAVANLIGDKMWSARF</sequence>
<dbReference type="Pfam" id="PF01370">
    <property type="entry name" value="Epimerase"/>
    <property type="match status" value="1"/>
</dbReference>
<comment type="catalytic activity">
    <reaction evidence="1">
        <text>UDP-alpha-D-glucose = UDP-alpha-D-galactose</text>
        <dbReference type="Rhea" id="RHEA:22168"/>
        <dbReference type="ChEBI" id="CHEBI:58885"/>
        <dbReference type="ChEBI" id="CHEBI:66914"/>
        <dbReference type="EC" id="5.1.3.2"/>
    </reaction>
</comment>
<comment type="cofactor">
    <cofactor evidence="2">
        <name>NAD(+)</name>
        <dbReference type="ChEBI" id="CHEBI:57540"/>
    </cofactor>
</comment>
<dbReference type="EC" id="5.1.3.2" evidence="5"/>
<dbReference type="EMBL" id="JADIMF010000045">
    <property type="protein sequence ID" value="MBO8468691.1"/>
    <property type="molecule type" value="Genomic_DNA"/>
</dbReference>
<dbReference type="Proteomes" id="UP000810292">
    <property type="component" value="Unassembled WGS sequence"/>
</dbReference>
<evidence type="ECO:0000256" key="10">
    <source>
        <dbReference type="ARBA" id="ARBA00031367"/>
    </source>
</evidence>
<dbReference type="PANTHER" id="PTHR43725:SF47">
    <property type="entry name" value="UDP-GLUCOSE 4-EPIMERASE"/>
    <property type="match status" value="1"/>
</dbReference>
<dbReference type="AlphaFoldDB" id="A0A9D9NCQ4"/>
<protein>
    <recommendedName>
        <fullName evidence="6">UDP-glucose 4-epimerase</fullName>
        <ecNumber evidence="5">5.1.3.2</ecNumber>
    </recommendedName>
    <alternativeName>
        <fullName evidence="11">Galactowaldenase</fullName>
    </alternativeName>
    <alternativeName>
        <fullName evidence="10">UDP-galactose 4-epimerase</fullName>
    </alternativeName>
</protein>
<dbReference type="InterPro" id="IPR001509">
    <property type="entry name" value="Epimerase_deHydtase"/>
</dbReference>
<dbReference type="SUPFAM" id="SSF51735">
    <property type="entry name" value="NAD(P)-binding Rossmann-fold domains"/>
    <property type="match status" value="1"/>
</dbReference>
<evidence type="ECO:0000256" key="4">
    <source>
        <dbReference type="ARBA" id="ARBA00007637"/>
    </source>
</evidence>
<evidence type="ECO:0000259" key="12">
    <source>
        <dbReference type="Pfam" id="PF01370"/>
    </source>
</evidence>
<feature type="non-terminal residue" evidence="13">
    <location>
        <position position="273"/>
    </location>
</feature>
<dbReference type="Gene3D" id="3.40.50.720">
    <property type="entry name" value="NAD(P)-binding Rossmann-like Domain"/>
    <property type="match status" value="1"/>
</dbReference>
<keyword evidence="8" id="KW-0119">Carbohydrate metabolism</keyword>
<name>A0A9D9NCQ4_9SPIO</name>
<evidence type="ECO:0000256" key="9">
    <source>
        <dbReference type="ARBA" id="ARBA00023235"/>
    </source>
</evidence>
<keyword evidence="8" id="KW-0299">Galactose metabolism</keyword>
<evidence type="ECO:0000256" key="11">
    <source>
        <dbReference type="ARBA" id="ARBA00033067"/>
    </source>
</evidence>
<reference evidence="13" key="2">
    <citation type="journal article" date="2021" name="PeerJ">
        <title>Extensive microbial diversity within the chicken gut microbiome revealed by metagenomics and culture.</title>
        <authorList>
            <person name="Gilroy R."/>
            <person name="Ravi A."/>
            <person name="Getino M."/>
            <person name="Pursley I."/>
            <person name="Horton D.L."/>
            <person name="Alikhan N.F."/>
            <person name="Baker D."/>
            <person name="Gharbi K."/>
            <person name="Hall N."/>
            <person name="Watson M."/>
            <person name="Adriaenssens E.M."/>
            <person name="Foster-Nyarko E."/>
            <person name="Jarju S."/>
            <person name="Secka A."/>
            <person name="Antonio M."/>
            <person name="Oren A."/>
            <person name="Chaudhuri R.R."/>
            <person name="La Ragione R."/>
            <person name="Hildebrand F."/>
            <person name="Pallen M.J."/>
        </authorList>
    </citation>
    <scope>NUCLEOTIDE SEQUENCE</scope>
    <source>
        <strain evidence="13">14700</strain>
    </source>
</reference>
<dbReference type="GO" id="GO:0005829">
    <property type="term" value="C:cytosol"/>
    <property type="evidence" value="ECO:0007669"/>
    <property type="project" value="TreeGrafter"/>
</dbReference>
<comment type="similarity">
    <text evidence="4">Belongs to the NAD(P)-dependent epimerase/dehydratase family.</text>
</comment>
<evidence type="ECO:0000256" key="3">
    <source>
        <dbReference type="ARBA" id="ARBA00004947"/>
    </source>
</evidence>
<reference evidence="13" key="1">
    <citation type="submission" date="2020-10" db="EMBL/GenBank/DDBJ databases">
        <authorList>
            <person name="Gilroy R."/>
        </authorList>
    </citation>
    <scope>NUCLEOTIDE SEQUENCE</scope>
    <source>
        <strain evidence="13">14700</strain>
    </source>
</reference>
<gene>
    <name evidence="13" type="ORF">IAA72_02770</name>
</gene>
<keyword evidence="9" id="KW-0413">Isomerase</keyword>
<evidence type="ECO:0000313" key="13">
    <source>
        <dbReference type="EMBL" id="MBO8468691.1"/>
    </source>
</evidence>
<organism evidence="13 14">
    <name type="scientific">Candidatus Ornithospirochaeta stercoravium</name>
    <dbReference type="NCBI Taxonomy" id="2840897"/>
    <lineage>
        <taxon>Bacteria</taxon>
        <taxon>Pseudomonadati</taxon>
        <taxon>Spirochaetota</taxon>
        <taxon>Spirochaetia</taxon>
        <taxon>Spirochaetales</taxon>
        <taxon>Spirochaetaceae</taxon>
        <taxon>Spirochaetaceae incertae sedis</taxon>
        <taxon>Candidatus Ornithospirochaeta</taxon>
    </lineage>
</organism>
<dbReference type="InterPro" id="IPR036291">
    <property type="entry name" value="NAD(P)-bd_dom_sf"/>
</dbReference>
<accession>A0A9D9NCQ4</accession>
<evidence type="ECO:0000313" key="14">
    <source>
        <dbReference type="Proteomes" id="UP000810292"/>
    </source>
</evidence>